<evidence type="ECO:0000259" key="5">
    <source>
        <dbReference type="PROSITE" id="PS50887"/>
    </source>
</evidence>
<dbReference type="SUPFAM" id="SSF141868">
    <property type="entry name" value="EAL domain-like"/>
    <property type="match status" value="1"/>
</dbReference>
<evidence type="ECO:0000259" key="4">
    <source>
        <dbReference type="PROSITE" id="PS50883"/>
    </source>
</evidence>
<feature type="domain" description="GGDEF" evidence="5">
    <location>
        <begin position="500"/>
        <end position="637"/>
    </location>
</feature>
<dbReference type="SUPFAM" id="SSF55785">
    <property type="entry name" value="PYP-like sensor domain (PAS domain)"/>
    <property type="match status" value="1"/>
</dbReference>
<dbReference type="PROSITE" id="PS50887">
    <property type="entry name" value="GGDEF"/>
    <property type="match status" value="1"/>
</dbReference>
<dbReference type="CDD" id="cd00130">
    <property type="entry name" value="PAS"/>
    <property type="match status" value="1"/>
</dbReference>
<keyword evidence="2" id="KW-0472">Membrane</keyword>
<evidence type="ECO:0000313" key="6">
    <source>
        <dbReference type="EMBL" id="SNZ02931.1"/>
    </source>
</evidence>
<dbReference type="Pfam" id="PF00990">
    <property type="entry name" value="GGDEF"/>
    <property type="match status" value="1"/>
</dbReference>
<dbReference type="SMART" id="SM00267">
    <property type="entry name" value="GGDEF"/>
    <property type="match status" value="1"/>
</dbReference>
<dbReference type="PANTHER" id="PTHR44757:SF2">
    <property type="entry name" value="BIOFILM ARCHITECTURE MAINTENANCE PROTEIN MBAA"/>
    <property type="match status" value="1"/>
</dbReference>
<name>A0A285N5D0_9AQUI</name>
<dbReference type="CDD" id="cd01948">
    <property type="entry name" value="EAL"/>
    <property type="match status" value="1"/>
</dbReference>
<dbReference type="FunFam" id="3.30.70.270:FF:000001">
    <property type="entry name" value="Diguanylate cyclase domain protein"/>
    <property type="match status" value="1"/>
</dbReference>
<feature type="transmembrane region" description="Helical" evidence="2">
    <location>
        <begin position="260"/>
        <end position="282"/>
    </location>
</feature>
<dbReference type="EMBL" id="OBEI01000001">
    <property type="protein sequence ID" value="SNZ02931.1"/>
    <property type="molecule type" value="Genomic_DNA"/>
</dbReference>
<dbReference type="InterPro" id="IPR000014">
    <property type="entry name" value="PAS"/>
</dbReference>
<keyword evidence="1" id="KW-0175">Coiled coil</keyword>
<gene>
    <name evidence="6" type="ORF">SAMN06265182_0248</name>
</gene>
<dbReference type="AlphaFoldDB" id="A0A285N5D0"/>
<proteinExistence type="predicted"/>
<keyword evidence="7" id="KW-1185">Reference proteome</keyword>
<dbReference type="Proteomes" id="UP000219036">
    <property type="component" value="Unassembled WGS sequence"/>
</dbReference>
<dbReference type="PROSITE" id="PS50883">
    <property type="entry name" value="EAL"/>
    <property type="match status" value="1"/>
</dbReference>
<keyword evidence="2" id="KW-1133">Transmembrane helix</keyword>
<organism evidence="6 7">
    <name type="scientific">Persephonella hydrogeniphila</name>
    <dbReference type="NCBI Taxonomy" id="198703"/>
    <lineage>
        <taxon>Bacteria</taxon>
        <taxon>Pseudomonadati</taxon>
        <taxon>Aquificota</taxon>
        <taxon>Aquificia</taxon>
        <taxon>Aquificales</taxon>
        <taxon>Hydrogenothermaceae</taxon>
        <taxon>Persephonella</taxon>
    </lineage>
</organism>
<dbReference type="Pfam" id="PF13426">
    <property type="entry name" value="PAS_9"/>
    <property type="match status" value="1"/>
</dbReference>
<feature type="coiled-coil region" evidence="1">
    <location>
        <begin position="319"/>
        <end position="346"/>
    </location>
</feature>
<feature type="transmembrane region" description="Helical" evidence="2">
    <location>
        <begin position="6"/>
        <end position="31"/>
    </location>
</feature>
<dbReference type="SUPFAM" id="SSF55073">
    <property type="entry name" value="Nucleotide cyclase"/>
    <property type="match status" value="1"/>
</dbReference>
<dbReference type="InterPro" id="IPR035965">
    <property type="entry name" value="PAS-like_dom_sf"/>
</dbReference>
<dbReference type="InterPro" id="IPR007892">
    <property type="entry name" value="CHASE4"/>
</dbReference>
<accession>A0A285N5D0</accession>
<dbReference type="InterPro" id="IPR029787">
    <property type="entry name" value="Nucleotide_cyclase"/>
</dbReference>
<dbReference type="PANTHER" id="PTHR44757">
    <property type="entry name" value="DIGUANYLATE CYCLASE DGCP"/>
    <property type="match status" value="1"/>
</dbReference>
<protein>
    <submittedName>
        <fullName evidence="6">PAS domain S-box-containing protein/diguanylate cyclase (GGDEF) domain-containing protein</fullName>
    </submittedName>
</protein>
<dbReference type="Pfam" id="PF00563">
    <property type="entry name" value="EAL"/>
    <property type="match status" value="1"/>
</dbReference>
<dbReference type="InterPro" id="IPR001633">
    <property type="entry name" value="EAL_dom"/>
</dbReference>
<evidence type="ECO:0000256" key="2">
    <source>
        <dbReference type="SAM" id="Phobius"/>
    </source>
</evidence>
<dbReference type="RefSeq" id="WP_096999448.1">
    <property type="nucleotide sequence ID" value="NZ_OBEI01000001.1"/>
</dbReference>
<reference evidence="7" key="1">
    <citation type="submission" date="2017-09" db="EMBL/GenBank/DDBJ databases">
        <authorList>
            <person name="Varghese N."/>
            <person name="Submissions S."/>
        </authorList>
    </citation>
    <scope>NUCLEOTIDE SEQUENCE [LARGE SCALE GENOMIC DNA]</scope>
    <source>
        <strain evidence="7">DSM 15103</strain>
    </source>
</reference>
<dbReference type="OrthoDB" id="9762141at2"/>
<evidence type="ECO:0000313" key="7">
    <source>
        <dbReference type="Proteomes" id="UP000219036"/>
    </source>
</evidence>
<dbReference type="InterPro" id="IPR035919">
    <property type="entry name" value="EAL_sf"/>
</dbReference>
<dbReference type="InterPro" id="IPR043128">
    <property type="entry name" value="Rev_trsase/Diguanyl_cyclase"/>
</dbReference>
<dbReference type="Gene3D" id="3.30.70.270">
    <property type="match status" value="1"/>
</dbReference>
<dbReference type="GO" id="GO:0003824">
    <property type="term" value="F:catalytic activity"/>
    <property type="evidence" value="ECO:0007669"/>
    <property type="project" value="UniProtKB-ARBA"/>
</dbReference>
<dbReference type="Gene3D" id="6.10.340.10">
    <property type="match status" value="1"/>
</dbReference>
<feature type="domain" description="PAS" evidence="3">
    <location>
        <begin position="367"/>
        <end position="414"/>
    </location>
</feature>
<dbReference type="SMART" id="SM00091">
    <property type="entry name" value="PAS"/>
    <property type="match status" value="1"/>
</dbReference>
<dbReference type="InterPro" id="IPR052155">
    <property type="entry name" value="Biofilm_reg_signaling"/>
</dbReference>
<keyword evidence="2" id="KW-0812">Transmembrane</keyword>
<dbReference type="Pfam" id="PF05228">
    <property type="entry name" value="CHASE4"/>
    <property type="match status" value="1"/>
</dbReference>
<dbReference type="PROSITE" id="PS50112">
    <property type="entry name" value="PAS"/>
    <property type="match status" value="1"/>
</dbReference>
<dbReference type="SMART" id="SM00052">
    <property type="entry name" value="EAL"/>
    <property type="match status" value="1"/>
</dbReference>
<dbReference type="CDD" id="cd01949">
    <property type="entry name" value="GGDEF"/>
    <property type="match status" value="1"/>
</dbReference>
<evidence type="ECO:0000256" key="1">
    <source>
        <dbReference type="SAM" id="Coils"/>
    </source>
</evidence>
<feature type="domain" description="EAL" evidence="4">
    <location>
        <begin position="646"/>
        <end position="899"/>
    </location>
</feature>
<dbReference type="Gene3D" id="3.20.20.450">
    <property type="entry name" value="EAL domain"/>
    <property type="match status" value="1"/>
</dbReference>
<sequence length="906" mass="105109">MSIRRQLILIFSIIFLVGFLATTIIFNGFLVKRLKEIELFSIKREFATLSQFLDNHIRYISSVAENEAYWDNIYNFVNGKNPEFVKKNFDPENETLKNLGIDFFVVFNKNSEILFNRCIQNRKICKKIGSVSTKIVKNGNEKTGFIRAGNYLFSISVKYILPTNELKEPAGFLVVGKLIDKNFFNSLLKDSYFEVKNEKLTLKKNVFTLKEGKYILSIFDSENDSRYVFRFSVQDIFGKIQPAFDGIIHRVIWENAKTTLLIFQIFLIAIFTGLFIVTFYSMEKLVSEPINRLIRKIKRIKTEKDFPEDISEDYGSKDINLLSSEIQEMVNRINELFQQLSEKNQIFKVIAENTPIGIYIFSHKFEFINRAFEKISGYSKEEILGKDVSIFLTEVDEKTKNRILEAIDRRLKGEQFRNEFQIDIKTKDGKRKTVLIIANTIFISGKPYGLGIAIDITEIKNLEKRLIELIEKDSLTGLYSRYAFTNKLREFIDLYSRDGKIFFLLFLDLNNFKKINDSFGHAIGDKVLQIIAERLKSSFRKTDIIGRLGGDEFGILITTYSKFDDIKEIIKKLFWEIEKPVKIENSVFNLTTSVGVAVFPEDGTDAETLLKRADIAMYQAKELSRETGKSEVMFFSKELERKIKQKIEVEGELKKAIENNPEEFYLEYQPIVDLKTLKIEKLEALIRWNSSKFGKVYPDFFIPIAEETGMIKDITDIVIDKAVSQLQEWKSKGIETKISVNISPSEFKDKNFVDRIKTKIPEEFRNYFALEITENVLFEHTQSSIDKLKQLTDLGIEILLDDFGTGYSSLTYLKKFPITTLKIDRAFVKDIPDDKENRGIVMTIIKLARLLVVRSLAEGIETKEQLIFLRKSGCQYGQGYYFSKPKNASEIEKVLKKGFTDHEQFD</sequence>
<dbReference type="NCBIfam" id="TIGR00254">
    <property type="entry name" value="GGDEF"/>
    <property type="match status" value="1"/>
</dbReference>
<dbReference type="Gene3D" id="3.30.450.20">
    <property type="entry name" value="PAS domain"/>
    <property type="match status" value="1"/>
</dbReference>
<dbReference type="NCBIfam" id="TIGR00229">
    <property type="entry name" value="sensory_box"/>
    <property type="match status" value="1"/>
</dbReference>
<dbReference type="InterPro" id="IPR000160">
    <property type="entry name" value="GGDEF_dom"/>
</dbReference>
<evidence type="ECO:0000259" key="3">
    <source>
        <dbReference type="PROSITE" id="PS50112"/>
    </source>
</evidence>